<feature type="compositionally biased region" description="Polar residues" evidence="1">
    <location>
        <begin position="11"/>
        <end position="31"/>
    </location>
</feature>
<reference evidence="2" key="1">
    <citation type="submission" date="2020-08" db="EMBL/GenBank/DDBJ databases">
        <title>Multicomponent nature underlies the extraordinary mechanical properties of spider dragline silk.</title>
        <authorList>
            <person name="Kono N."/>
            <person name="Nakamura H."/>
            <person name="Mori M."/>
            <person name="Yoshida Y."/>
            <person name="Ohtoshi R."/>
            <person name="Malay A.D."/>
            <person name="Moran D.A.P."/>
            <person name="Tomita M."/>
            <person name="Numata K."/>
            <person name="Arakawa K."/>
        </authorList>
    </citation>
    <scope>NUCLEOTIDE SEQUENCE</scope>
</reference>
<accession>A0A8X6WQQ8</accession>
<dbReference type="EMBL" id="BMAV01001451">
    <property type="protein sequence ID" value="GFY39593.1"/>
    <property type="molecule type" value="Genomic_DNA"/>
</dbReference>
<organism evidence="2 3">
    <name type="scientific">Trichonephila inaurata madagascariensis</name>
    <dbReference type="NCBI Taxonomy" id="2747483"/>
    <lineage>
        <taxon>Eukaryota</taxon>
        <taxon>Metazoa</taxon>
        <taxon>Ecdysozoa</taxon>
        <taxon>Arthropoda</taxon>
        <taxon>Chelicerata</taxon>
        <taxon>Arachnida</taxon>
        <taxon>Araneae</taxon>
        <taxon>Araneomorphae</taxon>
        <taxon>Entelegynae</taxon>
        <taxon>Araneoidea</taxon>
        <taxon>Nephilidae</taxon>
        <taxon>Trichonephila</taxon>
        <taxon>Trichonephila inaurata</taxon>
    </lineage>
</organism>
<name>A0A8X6WQQ8_9ARAC</name>
<evidence type="ECO:0000256" key="1">
    <source>
        <dbReference type="SAM" id="MobiDB-lite"/>
    </source>
</evidence>
<sequence>MRRTNVLPLPEQTSGELHGMSSKSIEHTSTPPLKVNYWEERARKKREMLEAAKAKNNPADQPSELPTTQAEETSSSLQSQAPSSSNKARPQARIPSSSTQGTSSSRPPPTRPSASHQNPPSITDTFSQVNDPEVCEMIGVIQQFITISKSGKPRAQKALELLDLLQIKFQF</sequence>
<feature type="region of interest" description="Disordered" evidence="1">
    <location>
        <begin position="1"/>
        <end position="127"/>
    </location>
</feature>
<protein>
    <submittedName>
        <fullName evidence="2">Uncharacterized protein</fullName>
    </submittedName>
</protein>
<feature type="compositionally biased region" description="Low complexity" evidence="1">
    <location>
        <begin position="74"/>
        <end position="85"/>
    </location>
</feature>
<comment type="caution">
    <text evidence="2">The sequence shown here is derived from an EMBL/GenBank/DDBJ whole genome shotgun (WGS) entry which is preliminary data.</text>
</comment>
<feature type="compositionally biased region" description="Polar residues" evidence="1">
    <location>
        <begin position="58"/>
        <end position="73"/>
    </location>
</feature>
<evidence type="ECO:0000313" key="3">
    <source>
        <dbReference type="Proteomes" id="UP000886998"/>
    </source>
</evidence>
<dbReference type="OrthoDB" id="10592482at2759"/>
<keyword evidence="3" id="KW-1185">Reference proteome</keyword>
<proteinExistence type="predicted"/>
<dbReference type="AlphaFoldDB" id="A0A8X6WQQ8"/>
<gene>
    <name evidence="2" type="ORF">TNIN_375351</name>
</gene>
<feature type="compositionally biased region" description="Low complexity" evidence="1">
    <location>
        <begin position="93"/>
        <end position="105"/>
    </location>
</feature>
<feature type="compositionally biased region" description="Basic and acidic residues" evidence="1">
    <location>
        <begin position="37"/>
        <end position="53"/>
    </location>
</feature>
<evidence type="ECO:0000313" key="2">
    <source>
        <dbReference type="EMBL" id="GFY39593.1"/>
    </source>
</evidence>
<feature type="compositionally biased region" description="Polar residues" evidence="1">
    <location>
        <begin position="116"/>
        <end position="127"/>
    </location>
</feature>
<dbReference type="Proteomes" id="UP000886998">
    <property type="component" value="Unassembled WGS sequence"/>
</dbReference>